<dbReference type="EMBL" id="JAIFOC010000498">
    <property type="protein sequence ID" value="MBX4224147.1"/>
    <property type="molecule type" value="Genomic_DNA"/>
</dbReference>
<organism evidence="1 2">
    <name type="scientific">Enterococcus faecium</name>
    <name type="common">Streptococcus faecium</name>
    <dbReference type="NCBI Taxonomy" id="1352"/>
    <lineage>
        <taxon>Bacteria</taxon>
        <taxon>Bacillati</taxon>
        <taxon>Bacillota</taxon>
        <taxon>Bacilli</taxon>
        <taxon>Lactobacillales</taxon>
        <taxon>Enterococcaceae</taxon>
        <taxon>Enterococcus</taxon>
    </lineage>
</organism>
<name>A0A9X1GEZ6_ENTFC</name>
<gene>
    <name evidence="1" type="ORF">KYX88_15740</name>
</gene>
<evidence type="ECO:0000313" key="1">
    <source>
        <dbReference type="EMBL" id="MBX4224147.1"/>
    </source>
</evidence>
<accession>A0A9X1GEZ6</accession>
<proteinExistence type="predicted"/>
<evidence type="ECO:0000313" key="2">
    <source>
        <dbReference type="Proteomes" id="UP001139644"/>
    </source>
</evidence>
<sequence length="66" mass="7262">MFWLYSLVDLWQCGWFCLSSAFAVFQISHPVTFTALSFYNKRSTVVGIAGVVLAKMASPLGLIDVG</sequence>
<comment type="caution">
    <text evidence="1">The sequence shown here is derived from an EMBL/GenBank/DDBJ whole genome shotgun (WGS) entry which is preliminary data.</text>
</comment>
<dbReference type="Proteomes" id="UP001139644">
    <property type="component" value="Unassembled WGS sequence"/>
</dbReference>
<dbReference type="AlphaFoldDB" id="A0A9X1GEZ6"/>
<protein>
    <submittedName>
        <fullName evidence="1">Uncharacterized protein</fullName>
    </submittedName>
</protein>
<reference evidence="1" key="1">
    <citation type="journal article" date="2022" name="J. Anim. Sci.">
        <title>Whole genome sequence analyses-based assessment of virulence potential and antimicrobial susceptibilities and resistance of Enterococcus faecium strains isolated from commercial swine and cattle probiotic products.</title>
        <authorList>
            <person name="Shridhar P.B."/>
            <person name="Amachawadi R.G."/>
            <person name="Tokach M."/>
            <person name="Patel I."/>
            <person name="Gangiredla J."/>
            <person name="Mammel M."/>
            <person name="Nagaraja T.G."/>
        </authorList>
    </citation>
    <scope>NUCLEOTIDE SEQUENCE</scope>
    <source>
        <strain evidence="1">EF215</strain>
    </source>
</reference>
<feature type="non-terminal residue" evidence="1">
    <location>
        <position position="66"/>
    </location>
</feature>